<feature type="compositionally biased region" description="Low complexity" evidence="1">
    <location>
        <begin position="510"/>
        <end position="519"/>
    </location>
</feature>
<keyword evidence="3" id="KW-1185">Reference proteome</keyword>
<accession>A0A1E7ERM3</accession>
<dbReference type="InterPro" id="IPR046336">
    <property type="entry name" value="Lon_prtase_N_sf"/>
</dbReference>
<evidence type="ECO:0000313" key="3">
    <source>
        <dbReference type="Proteomes" id="UP000095751"/>
    </source>
</evidence>
<feature type="region of interest" description="Disordered" evidence="1">
    <location>
        <begin position="558"/>
        <end position="628"/>
    </location>
</feature>
<dbReference type="PANTHER" id="PTHR46732:SF8">
    <property type="entry name" value="ATP-DEPENDENT PROTEASE LA (LON) DOMAIN PROTEIN"/>
    <property type="match status" value="1"/>
</dbReference>
<proteinExistence type="predicted"/>
<dbReference type="InterPro" id="IPR015947">
    <property type="entry name" value="PUA-like_sf"/>
</dbReference>
<evidence type="ECO:0000313" key="2">
    <source>
        <dbReference type="EMBL" id="OEU08648.1"/>
    </source>
</evidence>
<dbReference type="SUPFAM" id="SSF88697">
    <property type="entry name" value="PUA domain-like"/>
    <property type="match status" value="1"/>
</dbReference>
<dbReference type="KEGG" id="fcy:FRACYDRAFT_249544"/>
<reference evidence="2 3" key="1">
    <citation type="submission" date="2016-09" db="EMBL/GenBank/DDBJ databases">
        <title>Extensive genetic diversity and differential bi-allelic expression allows diatom success in the polar Southern Ocean.</title>
        <authorList>
            <consortium name="DOE Joint Genome Institute"/>
            <person name="Mock T."/>
            <person name="Otillar R.P."/>
            <person name="Strauss J."/>
            <person name="Dupont C."/>
            <person name="Frickenhaus S."/>
            <person name="Maumus F."/>
            <person name="Mcmullan M."/>
            <person name="Sanges R."/>
            <person name="Schmutz J."/>
            <person name="Toseland A."/>
            <person name="Valas R."/>
            <person name="Veluchamy A."/>
            <person name="Ward B.J."/>
            <person name="Allen A."/>
            <person name="Barry K."/>
            <person name="Falciatore A."/>
            <person name="Ferrante M."/>
            <person name="Fortunato A.E."/>
            <person name="Gloeckner G."/>
            <person name="Gruber A."/>
            <person name="Hipkin R."/>
            <person name="Janech M."/>
            <person name="Kroth P."/>
            <person name="Leese F."/>
            <person name="Lindquist E."/>
            <person name="Lyon B.R."/>
            <person name="Martin J."/>
            <person name="Mayer C."/>
            <person name="Parker M."/>
            <person name="Quesneville H."/>
            <person name="Raymond J."/>
            <person name="Uhlig C."/>
            <person name="Valentin K.U."/>
            <person name="Worden A.Z."/>
            <person name="Armbrust E.V."/>
            <person name="Bowler C."/>
            <person name="Green B."/>
            <person name="Moulton V."/>
            <person name="Van Oosterhout C."/>
            <person name="Grigoriev I."/>
        </authorList>
    </citation>
    <scope>NUCLEOTIDE SEQUENCE [LARGE SCALE GENOMIC DNA]</scope>
    <source>
        <strain evidence="2 3">CCMP1102</strain>
    </source>
</reference>
<name>A0A1E7ERM3_9STRA</name>
<organism evidence="2 3">
    <name type="scientific">Fragilariopsis cylindrus CCMP1102</name>
    <dbReference type="NCBI Taxonomy" id="635003"/>
    <lineage>
        <taxon>Eukaryota</taxon>
        <taxon>Sar</taxon>
        <taxon>Stramenopiles</taxon>
        <taxon>Ochrophyta</taxon>
        <taxon>Bacillariophyta</taxon>
        <taxon>Bacillariophyceae</taxon>
        <taxon>Bacillariophycidae</taxon>
        <taxon>Bacillariales</taxon>
        <taxon>Bacillariaceae</taxon>
        <taxon>Fragilariopsis</taxon>
    </lineage>
</organism>
<protein>
    <submittedName>
        <fullName evidence="2">Uncharacterized protein</fullName>
    </submittedName>
</protein>
<gene>
    <name evidence="2" type="ORF">FRACYDRAFT_249544</name>
</gene>
<feature type="compositionally biased region" description="Basic and acidic residues" evidence="1">
    <location>
        <begin position="595"/>
        <end position="606"/>
    </location>
</feature>
<dbReference type="Gene3D" id="2.30.130.40">
    <property type="entry name" value="LON domain-like"/>
    <property type="match status" value="1"/>
</dbReference>
<dbReference type="InParanoid" id="A0A1E7ERM3"/>
<dbReference type="OrthoDB" id="45003at2759"/>
<feature type="compositionally biased region" description="Low complexity" evidence="1">
    <location>
        <begin position="558"/>
        <end position="576"/>
    </location>
</feature>
<dbReference type="Proteomes" id="UP000095751">
    <property type="component" value="Unassembled WGS sequence"/>
</dbReference>
<feature type="region of interest" description="Disordered" evidence="1">
    <location>
        <begin position="63"/>
        <end position="85"/>
    </location>
</feature>
<sequence length="676" mass="76459">MPLPLVSTSLMLTRTIGIAFLLLLSLSSSSSSVGVFSFVITTRGTGTVTTSPLLLFVSSNDSNENEKNIENNKGGSGEEESEEDFQRRMAIVRSLQMSFYGSSAIKPTTEAETNDDDNTAADINKENDNIVDVDGLPEYNIENGSIERLSLFRAAWHELPGRSNVLIIRDPVYTNMFERMFYTHTYSNSDHKNKSPWMMFGHLYMPKDFFGDKTKYPLRSNNDTKYKLSTWNETNYNKRSTVSSDSAAAALSSTAVLGTLMYVRDYRRLKDGRILVLVHASERFVIDSIHQEIPYSIVDVKLLPDIEELHHEAGQVGVGLSSSKDNSNDDDEQLLLDRIINEDESLQVGPARNKAIQESIQKYHGYECNPNQKLNGIPTKSDLSIADITHDAISSVLPYCPFIDDDFNFDDDNNDNNDDKQRTTTSNTAVTTTAKVTEEGETTPSPSLELQLLLKGIMKIPPSDKRFNYGSNEWTTDELEHELWKIVDEFLIVTNKTNTISPLLLELRNSSNQKNQNQNKNKEEKEFSNYYPNHRRQRRFSYSVAYLLESVLPIGITTTSTSTGSTASSSTNNNSNLNEGRYSDNFRNGGRRYSSSKDNKSYDKATTKTSSSSTSSTTKDNNNNGNGNIIDHDSYSDYLMDINEIQQFRSILLSIPSTRQRLRFVLETFYQWRFYL</sequence>
<feature type="region of interest" description="Disordered" evidence="1">
    <location>
        <begin position="510"/>
        <end position="532"/>
    </location>
</feature>
<feature type="region of interest" description="Disordered" evidence="1">
    <location>
        <begin position="411"/>
        <end position="445"/>
    </location>
</feature>
<evidence type="ECO:0000256" key="1">
    <source>
        <dbReference type="SAM" id="MobiDB-lite"/>
    </source>
</evidence>
<dbReference type="PANTHER" id="PTHR46732">
    <property type="entry name" value="ATP-DEPENDENT PROTEASE LA (LON) DOMAIN PROTEIN"/>
    <property type="match status" value="1"/>
</dbReference>
<feature type="compositionally biased region" description="Low complexity" evidence="1">
    <location>
        <begin position="423"/>
        <end position="435"/>
    </location>
</feature>
<feature type="compositionally biased region" description="Low complexity" evidence="1">
    <location>
        <begin position="607"/>
        <end position="628"/>
    </location>
</feature>
<dbReference type="AlphaFoldDB" id="A0A1E7ERM3"/>
<dbReference type="EMBL" id="KV784379">
    <property type="protein sequence ID" value="OEU08648.1"/>
    <property type="molecule type" value="Genomic_DNA"/>
</dbReference>